<dbReference type="InterPro" id="IPR028228">
    <property type="entry name" value="Imm53"/>
</dbReference>
<reference evidence="1 2" key="1">
    <citation type="submission" date="2019-08" db="EMBL/GenBank/DDBJ databases">
        <title>Bradymonadales sp. TMQ2.</title>
        <authorList>
            <person name="Liang Q."/>
        </authorList>
    </citation>
    <scope>NUCLEOTIDE SEQUENCE [LARGE SCALE GENOMIC DNA]</scope>
    <source>
        <strain evidence="1 2">TMQ2</strain>
    </source>
</reference>
<evidence type="ECO:0000313" key="1">
    <source>
        <dbReference type="EMBL" id="TXD39597.1"/>
    </source>
</evidence>
<dbReference type="Proteomes" id="UP000321046">
    <property type="component" value="Unassembled WGS sequence"/>
</dbReference>
<sequence>MDNNALRWLEGWFKETCDGDREHAYGIIIETIDNLGWSMHVDLAGTPLVDTTTHLPPSITGSDDD</sequence>
<dbReference type="RefSeq" id="WP_146973791.1">
    <property type="nucleotide sequence ID" value="NZ_VOSL01000032.1"/>
</dbReference>
<proteinExistence type="predicted"/>
<dbReference type="EMBL" id="VOSL01000032">
    <property type="protein sequence ID" value="TXD39597.1"/>
    <property type="molecule type" value="Genomic_DNA"/>
</dbReference>
<gene>
    <name evidence="1" type="ORF">FRC96_06990</name>
</gene>
<dbReference type="AlphaFoldDB" id="A0A5C6XPM2"/>
<dbReference type="Pfam" id="PF15580">
    <property type="entry name" value="Imm53"/>
    <property type="match status" value="1"/>
</dbReference>
<comment type="caution">
    <text evidence="1">The sequence shown here is derived from an EMBL/GenBank/DDBJ whole genome shotgun (WGS) entry which is preliminary data.</text>
</comment>
<dbReference type="OrthoDB" id="3533713at2"/>
<name>A0A5C6XPM2_9DELT</name>
<accession>A0A5C6XPM2</accession>
<evidence type="ECO:0000313" key="2">
    <source>
        <dbReference type="Proteomes" id="UP000321046"/>
    </source>
</evidence>
<organism evidence="1 2">
    <name type="scientific">Lujinxingia vulgaris</name>
    <dbReference type="NCBI Taxonomy" id="2600176"/>
    <lineage>
        <taxon>Bacteria</taxon>
        <taxon>Deltaproteobacteria</taxon>
        <taxon>Bradymonadales</taxon>
        <taxon>Lujinxingiaceae</taxon>
        <taxon>Lujinxingia</taxon>
    </lineage>
</organism>
<protein>
    <submittedName>
        <fullName evidence="1">Uncharacterized protein</fullName>
    </submittedName>
</protein>